<gene>
    <name evidence="1" type="ORF">FCN18_23910</name>
</gene>
<protein>
    <submittedName>
        <fullName evidence="1">Uncharacterized protein</fullName>
    </submittedName>
</protein>
<reference evidence="1 2" key="1">
    <citation type="journal article" date="2015" name="Antonie Van Leeuwenhoek">
        <title>Prauserella endophytica sp. nov., an endophytic actinobacterium isolated from Tamarix taklamakanensis.</title>
        <authorList>
            <person name="Liu J.M."/>
            <person name="Habden X."/>
            <person name="Guo L."/>
            <person name="Tuo L."/>
            <person name="Jiang Z.K."/>
            <person name="Liu S.W."/>
            <person name="Liu X.F."/>
            <person name="Chen L."/>
            <person name="Li R.F."/>
            <person name="Zhang Y.Q."/>
            <person name="Sun C.H."/>
        </authorList>
    </citation>
    <scope>NUCLEOTIDE SEQUENCE [LARGE SCALE GENOMIC DNA]</scope>
    <source>
        <strain evidence="1 2">CGMCC 4.7182</strain>
    </source>
</reference>
<evidence type="ECO:0000313" key="1">
    <source>
        <dbReference type="EMBL" id="TKG66960.1"/>
    </source>
</evidence>
<name>A0ABY2S009_9PSEU</name>
<keyword evidence="2" id="KW-1185">Reference proteome</keyword>
<dbReference type="RefSeq" id="WP_112275512.1">
    <property type="nucleotide sequence ID" value="NZ_SWMS01000014.1"/>
</dbReference>
<proteinExistence type="predicted"/>
<comment type="caution">
    <text evidence="1">The sequence shown here is derived from an EMBL/GenBank/DDBJ whole genome shotgun (WGS) entry which is preliminary data.</text>
</comment>
<organism evidence="1 2">
    <name type="scientific">Prauserella endophytica</name>
    <dbReference type="NCBI Taxonomy" id="1592324"/>
    <lineage>
        <taxon>Bacteria</taxon>
        <taxon>Bacillati</taxon>
        <taxon>Actinomycetota</taxon>
        <taxon>Actinomycetes</taxon>
        <taxon>Pseudonocardiales</taxon>
        <taxon>Pseudonocardiaceae</taxon>
        <taxon>Prauserella</taxon>
        <taxon>Prauserella coralliicola group</taxon>
    </lineage>
</organism>
<accession>A0ABY2S009</accession>
<dbReference type="EMBL" id="SWMS01000014">
    <property type="protein sequence ID" value="TKG66960.1"/>
    <property type="molecule type" value="Genomic_DNA"/>
</dbReference>
<dbReference type="Proteomes" id="UP000309992">
    <property type="component" value="Unassembled WGS sequence"/>
</dbReference>
<evidence type="ECO:0000313" key="2">
    <source>
        <dbReference type="Proteomes" id="UP000309992"/>
    </source>
</evidence>
<sequence>MHDPERAGSEHDRLTAAALRKLGRLAIVLAELDGPAYRYQRSTQTLWVDPRVDIVGAVRQALIDLLPVERELVVIPGGAVAEVEPEEEATACGLIPTQAADEDESGGARRLCVVPARPVLHQ</sequence>